<dbReference type="Proteomes" id="UP001165652">
    <property type="component" value="Unassembled WGS sequence"/>
</dbReference>
<evidence type="ECO:0000313" key="3">
    <source>
        <dbReference type="Proteomes" id="UP001165652"/>
    </source>
</evidence>
<proteinExistence type="predicted"/>
<reference evidence="2" key="1">
    <citation type="journal article" date="2023" name="Microbiol Resour">
        <title>Genome Sequences of Rhodoplanes serenus and Two Thermotolerant Strains, Rhodoplanes tepidamans and 'Rhodoplanes cryptolactis,' Further Refine the Genus.</title>
        <authorList>
            <person name="Rayyan A.A."/>
            <person name="Kyndt J.A."/>
        </authorList>
    </citation>
    <scope>NUCLEOTIDE SEQUENCE</scope>
    <source>
        <strain evidence="2">DSM 9987</strain>
    </source>
</reference>
<dbReference type="InterPro" id="IPR035897">
    <property type="entry name" value="Toll_tir_struct_dom_sf"/>
</dbReference>
<dbReference type="InterPro" id="IPR000157">
    <property type="entry name" value="TIR_dom"/>
</dbReference>
<accession>A0ABT5JC51</accession>
<keyword evidence="2" id="KW-0675">Receptor</keyword>
<dbReference type="SUPFAM" id="SSF52200">
    <property type="entry name" value="Toll/Interleukin receptor TIR domain"/>
    <property type="match status" value="1"/>
</dbReference>
<sequence length="311" mass="34875">MSTLFFSYSHRDEDLRDRLETHLAMLKHEGLIEAWHDRRILAGDEFDNSISTNLDAANIILLLVSPDFLASRYCFEIEVARAMERHVSGDARVIPVILRHCDWHHAPFGTLLAAPKDGKPIKSWPDLDEAFLDVVKQVRAALPQQQSVHRIASLGMPARSGSGPRSSNLRLKRSFTDADRDEFLHQAFEYMASFFDNSLSELEARNPSIKTTYRRVDANRFTAAIYQNGNSVARCRILLGGMFGGGISFSHNDRAGEGSSNEDLTVQSTDQSLYLKAIGLTTIGRYENKQLSIEGAAEFYWSLLIGPLQQA</sequence>
<name>A0ABT5JC51_RHOTP</name>
<dbReference type="PROSITE" id="PS50104">
    <property type="entry name" value="TIR"/>
    <property type="match status" value="1"/>
</dbReference>
<evidence type="ECO:0000313" key="2">
    <source>
        <dbReference type="EMBL" id="MDC7787243.1"/>
    </source>
</evidence>
<reference evidence="2" key="2">
    <citation type="submission" date="2023-02" db="EMBL/GenBank/DDBJ databases">
        <authorList>
            <person name="Rayyan A."/>
            <person name="Meyer T."/>
            <person name="Kyndt J.A."/>
        </authorList>
    </citation>
    <scope>NUCLEOTIDE SEQUENCE</scope>
    <source>
        <strain evidence="2">DSM 9987</strain>
    </source>
</reference>
<protein>
    <submittedName>
        <fullName evidence="2">Toll/interleukin-1 receptor domain-containing protein</fullName>
    </submittedName>
</protein>
<dbReference type="Gene3D" id="3.40.50.10140">
    <property type="entry name" value="Toll/interleukin-1 receptor homology (TIR) domain"/>
    <property type="match status" value="1"/>
</dbReference>
<evidence type="ECO:0000259" key="1">
    <source>
        <dbReference type="PROSITE" id="PS50104"/>
    </source>
</evidence>
<dbReference type="EMBL" id="JAQQLI010000025">
    <property type="protein sequence ID" value="MDC7787243.1"/>
    <property type="molecule type" value="Genomic_DNA"/>
</dbReference>
<feature type="domain" description="TIR" evidence="1">
    <location>
        <begin position="1"/>
        <end position="142"/>
    </location>
</feature>
<dbReference type="RefSeq" id="WP_272778085.1">
    <property type="nucleotide sequence ID" value="NZ_JAQQLI010000025.1"/>
</dbReference>
<gene>
    <name evidence="2" type="ORF">PQJ73_16240</name>
</gene>
<keyword evidence="3" id="KW-1185">Reference proteome</keyword>
<comment type="caution">
    <text evidence="2">The sequence shown here is derived from an EMBL/GenBank/DDBJ whole genome shotgun (WGS) entry which is preliminary data.</text>
</comment>
<organism evidence="2 3">
    <name type="scientific">Rhodoplanes tepidamans</name>
    <name type="common">Rhodoplanes cryptolactis</name>
    <dbReference type="NCBI Taxonomy" id="200616"/>
    <lineage>
        <taxon>Bacteria</taxon>
        <taxon>Pseudomonadati</taxon>
        <taxon>Pseudomonadota</taxon>
        <taxon>Alphaproteobacteria</taxon>
        <taxon>Hyphomicrobiales</taxon>
        <taxon>Nitrobacteraceae</taxon>
        <taxon>Rhodoplanes</taxon>
    </lineage>
</organism>
<dbReference type="SMART" id="SM00255">
    <property type="entry name" value="TIR"/>
    <property type="match status" value="1"/>
</dbReference>
<dbReference type="Pfam" id="PF13676">
    <property type="entry name" value="TIR_2"/>
    <property type="match status" value="1"/>
</dbReference>